<sequence>MSEFTMLVPYSWDARAAAGRAVGVSENHHTVVGNHALAGDGTFHVAALGQPRV</sequence>
<name>A0ABV5UTK3_9MICC</name>
<evidence type="ECO:0000313" key="1">
    <source>
        <dbReference type="EMBL" id="MFB9715510.1"/>
    </source>
</evidence>
<accession>A0ABV5UTK3</accession>
<comment type="caution">
    <text evidence="1">The sequence shown here is derived from an EMBL/GenBank/DDBJ whole genome shotgun (WGS) entry which is preliminary data.</text>
</comment>
<dbReference type="Proteomes" id="UP001589536">
    <property type="component" value="Unassembled WGS sequence"/>
</dbReference>
<keyword evidence="2" id="KW-1185">Reference proteome</keyword>
<dbReference type="RefSeq" id="WP_345046628.1">
    <property type="nucleotide sequence ID" value="NZ_BAABED010000001.1"/>
</dbReference>
<protein>
    <submittedName>
        <fullName evidence="1">Uncharacterized protein</fullName>
    </submittedName>
</protein>
<reference evidence="1 2" key="1">
    <citation type="submission" date="2024-09" db="EMBL/GenBank/DDBJ databases">
        <authorList>
            <person name="Sun Q."/>
            <person name="Mori K."/>
        </authorList>
    </citation>
    <scope>NUCLEOTIDE SEQUENCE [LARGE SCALE GENOMIC DNA]</scope>
    <source>
        <strain evidence="1 2">JCM 13519</strain>
    </source>
</reference>
<proteinExistence type="predicted"/>
<evidence type="ECO:0000313" key="2">
    <source>
        <dbReference type="Proteomes" id="UP001589536"/>
    </source>
</evidence>
<organism evidence="1 2">
    <name type="scientific">Arthrobacter methylotrophus</name>
    <dbReference type="NCBI Taxonomy" id="121291"/>
    <lineage>
        <taxon>Bacteria</taxon>
        <taxon>Bacillati</taxon>
        <taxon>Actinomycetota</taxon>
        <taxon>Actinomycetes</taxon>
        <taxon>Micrococcales</taxon>
        <taxon>Micrococcaceae</taxon>
        <taxon>Arthrobacter</taxon>
    </lineage>
</organism>
<dbReference type="EMBL" id="JBHMBH010000031">
    <property type="protein sequence ID" value="MFB9715510.1"/>
    <property type="molecule type" value="Genomic_DNA"/>
</dbReference>
<gene>
    <name evidence="1" type="ORF">ACFFPI_15505</name>
</gene>